<dbReference type="RefSeq" id="XP_018958327.1">
    <property type="nucleotide sequence ID" value="XM_019102782.2"/>
</dbReference>
<dbReference type="InterPro" id="IPR021662">
    <property type="entry name" value="HnRNPA1/A2_C"/>
</dbReference>
<dbReference type="GeneID" id="109088619"/>
<evidence type="ECO:0000256" key="3">
    <source>
        <dbReference type="SAM" id="MobiDB-lite"/>
    </source>
</evidence>
<proteinExistence type="predicted"/>
<dbReference type="GO" id="GO:0003730">
    <property type="term" value="F:mRNA 3'-UTR binding"/>
    <property type="evidence" value="ECO:0007669"/>
    <property type="project" value="TreeGrafter"/>
</dbReference>
<protein>
    <submittedName>
        <fullName evidence="5">Heterogeneous nuclear ribonucleoprotein A1-like</fullName>
    </submittedName>
</protein>
<gene>
    <name evidence="5" type="primary">LOC109088619</name>
</gene>
<dbReference type="GO" id="GO:0000398">
    <property type="term" value="P:mRNA splicing, via spliceosome"/>
    <property type="evidence" value="ECO:0007669"/>
    <property type="project" value="TreeGrafter"/>
</dbReference>
<keyword evidence="2" id="KW-0694">RNA-binding</keyword>
<evidence type="ECO:0000259" key="4">
    <source>
        <dbReference type="Pfam" id="PF11627"/>
    </source>
</evidence>
<keyword evidence="1" id="KW-0677">Repeat</keyword>
<dbReference type="OrthoDB" id="9633593at2759"/>
<dbReference type="Pfam" id="PF11627">
    <property type="entry name" value="HnRNPA1_LC"/>
    <property type="match status" value="1"/>
</dbReference>
<sequence length="112" mass="12212">MITILWKKFVGAQKYHTINPHNCEVRKALPKQEMRAVSNQRYRGGGNFMSRGGNFGRGNFGGGKGGGNYNDFGNNAGQQSNYGPMKGNNFGGRSSGPYSGTENPVHCMPHQK</sequence>
<feature type="region of interest" description="Disordered" evidence="3">
    <location>
        <begin position="70"/>
        <end position="112"/>
    </location>
</feature>
<dbReference type="GO" id="GO:0071013">
    <property type="term" value="C:catalytic step 2 spliceosome"/>
    <property type="evidence" value="ECO:0007669"/>
    <property type="project" value="TreeGrafter"/>
</dbReference>
<name>A0A9Q9VBT8_CYPCA</name>
<feature type="domain" description="Heterogeneous nuclear ribonucleoprotein A1/A2 C-terminal" evidence="4">
    <location>
        <begin position="65"/>
        <end position="100"/>
    </location>
</feature>
<organism evidence="5">
    <name type="scientific">Cyprinus carpio</name>
    <name type="common">Common carp</name>
    <dbReference type="NCBI Taxonomy" id="7962"/>
    <lineage>
        <taxon>Eukaryota</taxon>
        <taxon>Metazoa</taxon>
        <taxon>Chordata</taxon>
        <taxon>Craniata</taxon>
        <taxon>Vertebrata</taxon>
        <taxon>Euteleostomi</taxon>
        <taxon>Actinopterygii</taxon>
        <taxon>Neopterygii</taxon>
        <taxon>Teleostei</taxon>
        <taxon>Ostariophysi</taxon>
        <taxon>Cypriniformes</taxon>
        <taxon>Cyprinidae</taxon>
        <taxon>Cyprininae</taxon>
        <taxon>Cyprinus</taxon>
    </lineage>
</organism>
<evidence type="ECO:0000256" key="2">
    <source>
        <dbReference type="ARBA" id="ARBA00022884"/>
    </source>
</evidence>
<dbReference type="KEGG" id="ccar:109088619"/>
<accession>A0A9Q9VBT8</accession>
<evidence type="ECO:0000256" key="1">
    <source>
        <dbReference type="ARBA" id="ARBA00022737"/>
    </source>
</evidence>
<evidence type="ECO:0000313" key="5">
    <source>
        <dbReference type="RefSeq" id="XP_018958327.1"/>
    </source>
</evidence>
<dbReference type="AlphaFoldDB" id="A0A9Q9VBT8"/>
<dbReference type="Proteomes" id="UP001155660">
    <property type="component" value="Chromosome A9"/>
</dbReference>
<dbReference type="PANTHER" id="PTHR48026:SF12">
    <property type="entry name" value="HETEROGENEOUS NUCLEAR RIBONUCLEOPROTEIN A3"/>
    <property type="match status" value="1"/>
</dbReference>
<dbReference type="PANTHER" id="PTHR48026">
    <property type="entry name" value="HOMOLOGOUS TO DROSOPHILA SQD (SQUID) PROTEIN"/>
    <property type="match status" value="1"/>
</dbReference>
<reference evidence="5" key="1">
    <citation type="submission" date="2025-08" db="UniProtKB">
        <authorList>
            <consortium name="RefSeq"/>
        </authorList>
    </citation>
    <scope>IDENTIFICATION</scope>
    <source>
        <tissue evidence="5">Muscle</tissue>
    </source>
</reference>